<reference evidence="1 2" key="1">
    <citation type="submission" date="2024-07" db="EMBL/GenBank/DDBJ databases">
        <title>Section-level genome sequencing and comparative genomics of Aspergillus sections Usti and Cavernicolus.</title>
        <authorList>
            <consortium name="Lawrence Berkeley National Laboratory"/>
            <person name="Nybo J.L."/>
            <person name="Vesth T.C."/>
            <person name="Theobald S."/>
            <person name="Frisvad J.C."/>
            <person name="Larsen T.O."/>
            <person name="Kjaerboelling I."/>
            <person name="Rothschild-Mancinelli K."/>
            <person name="Lyhne E.K."/>
            <person name="Kogle M.E."/>
            <person name="Barry K."/>
            <person name="Clum A."/>
            <person name="Na H."/>
            <person name="Ledsgaard L."/>
            <person name="Lin J."/>
            <person name="Lipzen A."/>
            <person name="Kuo A."/>
            <person name="Riley R."/>
            <person name="Mondo S."/>
            <person name="LaButti K."/>
            <person name="Haridas S."/>
            <person name="Pangalinan J."/>
            <person name="Salamov A.A."/>
            <person name="Simmons B.A."/>
            <person name="Magnuson J.K."/>
            <person name="Chen J."/>
            <person name="Drula E."/>
            <person name="Henrissat B."/>
            <person name="Wiebenga A."/>
            <person name="Lubbers R.J."/>
            <person name="Gomes A.C."/>
            <person name="Makela M.R."/>
            <person name="Stajich J."/>
            <person name="Grigoriev I.V."/>
            <person name="Mortensen U.H."/>
            <person name="De vries R.P."/>
            <person name="Baker S.E."/>
            <person name="Andersen M.R."/>
        </authorList>
    </citation>
    <scope>NUCLEOTIDE SEQUENCE [LARGE SCALE GENOMIC DNA]</scope>
    <source>
        <strain evidence="1 2">CBS 600.67</strain>
    </source>
</reference>
<proteinExistence type="predicted"/>
<organism evidence="1 2">
    <name type="scientific">Aspergillus cavernicola</name>
    <dbReference type="NCBI Taxonomy" id="176166"/>
    <lineage>
        <taxon>Eukaryota</taxon>
        <taxon>Fungi</taxon>
        <taxon>Dikarya</taxon>
        <taxon>Ascomycota</taxon>
        <taxon>Pezizomycotina</taxon>
        <taxon>Eurotiomycetes</taxon>
        <taxon>Eurotiomycetidae</taxon>
        <taxon>Eurotiales</taxon>
        <taxon>Aspergillaceae</taxon>
        <taxon>Aspergillus</taxon>
        <taxon>Aspergillus subgen. Nidulantes</taxon>
    </lineage>
</organism>
<comment type="caution">
    <text evidence="1">The sequence shown here is derived from an EMBL/GenBank/DDBJ whole genome shotgun (WGS) entry which is preliminary data.</text>
</comment>
<dbReference type="EMBL" id="JBFXLS010000007">
    <property type="protein sequence ID" value="KAL2832134.1"/>
    <property type="molecule type" value="Genomic_DNA"/>
</dbReference>
<evidence type="ECO:0000313" key="1">
    <source>
        <dbReference type="EMBL" id="KAL2832134.1"/>
    </source>
</evidence>
<keyword evidence="2" id="KW-1185">Reference proteome</keyword>
<protein>
    <recommendedName>
        <fullName evidence="3">Inosine/uridine-preferring nucleoside hydrolase domain-containing protein</fullName>
    </recommendedName>
</protein>
<gene>
    <name evidence="1" type="ORF">BDW59DRAFT_157595</name>
</gene>
<name>A0ABR4IWI4_9EURO</name>
<evidence type="ECO:0000313" key="2">
    <source>
        <dbReference type="Proteomes" id="UP001610335"/>
    </source>
</evidence>
<sequence length="53" mass="5759">MGGYIDVMLLQTAGSKTLADINSDINFKIDPEATKIALTANFPHDLSYVSPFI</sequence>
<dbReference type="Proteomes" id="UP001610335">
    <property type="component" value="Unassembled WGS sequence"/>
</dbReference>
<accession>A0ABR4IWI4</accession>
<evidence type="ECO:0008006" key="3">
    <source>
        <dbReference type="Google" id="ProtNLM"/>
    </source>
</evidence>